<organism evidence="1 2">
    <name type="scientific">Ramlibacter aurantiacus</name>
    <dbReference type="NCBI Taxonomy" id="2801330"/>
    <lineage>
        <taxon>Bacteria</taxon>
        <taxon>Pseudomonadati</taxon>
        <taxon>Pseudomonadota</taxon>
        <taxon>Betaproteobacteria</taxon>
        <taxon>Burkholderiales</taxon>
        <taxon>Comamonadaceae</taxon>
        <taxon>Ramlibacter</taxon>
    </lineage>
</organism>
<sequence>MDPRLLRYYNQELQHVREMGAEFAAEFPKIAGRLGMEGMEVADPYVERLLEGFAFLTARLQLRMDAEFPLFTQRLLDILYPQFLAPVPAMLIAQVRPRLGDDALASGVTLPRGTRLRARAAHSPTPCEFTTGSALTLWPVAVTGVEYFTHAGELPVPPAWRRAAGGVRIRLRCAPGMDFARVGWHDIRLSCTSSDSVGFRLHELITGHAMGVLVRRSAKGAAEALPARIEPLGFEDEEALLPVTQRGFAGYRLLQEYFALPQKFLSFELRGCGAALQRLGGNEADLIVLLDRGDPSLGQSVAADALALHCVPAINLFERRCDRIHVSPRSHDFHVVADRTRPLDYEIHQVLDVTGFGAGSTSERHFRPLYGAFQGEERLQPAYYTVQREPRMLSSTQKREGPRSSYVGSEVFLSIVDAAQAPYSDDLRQLAVRALCSNRDLPLQIPTVQGTRELQLDVAAPVASVHALREPSRPQPALRDGQAAWQLINQFALHHLSLSDTNATEGAAALRDMLRLYLPPGDAAATRQVEGLRSVRSTPTVRRLPMAGPIAFGRGVQIEVDVDEHAFEGGSAYLLGTLLERWFARHVALNAFTVTRIRSLAQGVILEGRPRCGNRPIL</sequence>
<dbReference type="Proteomes" id="UP000613011">
    <property type="component" value="Unassembled WGS sequence"/>
</dbReference>
<dbReference type="Pfam" id="PF05947">
    <property type="entry name" value="T6SS_TssF"/>
    <property type="match status" value="1"/>
</dbReference>
<evidence type="ECO:0000313" key="1">
    <source>
        <dbReference type="EMBL" id="MBL0419617.1"/>
    </source>
</evidence>
<reference evidence="1" key="1">
    <citation type="submission" date="2021-01" db="EMBL/GenBank/DDBJ databases">
        <title>Ramlibacter sp. strain AW1 16S ribosomal RNA gene Genome sequencing and assembly.</title>
        <authorList>
            <person name="Kang M."/>
        </authorList>
    </citation>
    <scope>NUCLEOTIDE SEQUENCE</scope>
    <source>
        <strain evidence="1">AW1</strain>
    </source>
</reference>
<name>A0A937D3S1_9BURK</name>
<proteinExistence type="predicted"/>
<dbReference type="PIRSF" id="PIRSF028304">
    <property type="entry name" value="UCP028304"/>
    <property type="match status" value="1"/>
</dbReference>
<dbReference type="InterPro" id="IPR010272">
    <property type="entry name" value="T6SS_TssF"/>
</dbReference>
<dbReference type="AlphaFoldDB" id="A0A937D3S1"/>
<dbReference type="PANTHER" id="PTHR35370">
    <property type="entry name" value="CYTOPLASMIC PROTEIN-RELATED-RELATED"/>
    <property type="match status" value="1"/>
</dbReference>
<accession>A0A937D3S1</accession>
<dbReference type="PANTHER" id="PTHR35370:SF1">
    <property type="entry name" value="TYPE VI SECRETION SYSTEM COMPONENT TSSF1"/>
    <property type="match status" value="1"/>
</dbReference>
<dbReference type="RefSeq" id="WP_201682631.1">
    <property type="nucleotide sequence ID" value="NZ_JAEQNA010000001.1"/>
</dbReference>
<protein>
    <submittedName>
        <fullName evidence="1">Type VI secretion system baseplate subunit TssF</fullName>
    </submittedName>
</protein>
<evidence type="ECO:0000313" key="2">
    <source>
        <dbReference type="Proteomes" id="UP000613011"/>
    </source>
</evidence>
<keyword evidence="2" id="KW-1185">Reference proteome</keyword>
<dbReference type="NCBIfam" id="TIGR03359">
    <property type="entry name" value="VI_chp_6"/>
    <property type="match status" value="1"/>
</dbReference>
<gene>
    <name evidence="1" type="primary">tssF</name>
    <name evidence="1" type="ORF">JI739_04565</name>
</gene>
<comment type="caution">
    <text evidence="1">The sequence shown here is derived from an EMBL/GenBank/DDBJ whole genome shotgun (WGS) entry which is preliminary data.</text>
</comment>
<dbReference type="EMBL" id="JAEQNA010000001">
    <property type="protein sequence ID" value="MBL0419617.1"/>
    <property type="molecule type" value="Genomic_DNA"/>
</dbReference>